<dbReference type="PANTHER" id="PTHR36573:SF1">
    <property type="entry name" value="INTERMEMBRANE PHOSPHOLIPID TRANSPORT SYSTEM BINDING PROTEIN MLAC"/>
    <property type="match status" value="1"/>
</dbReference>
<name>A0A4Y6UHM0_9PROT</name>
<feature type="chain" id="PRO_5021322549" evidence="1">
    <location>
        <begin position="28"/>
        <end position="198"/>
    </location>
</feature>
<reference evidence="2 3" key="1">
    <citation type="submission" date="2019-03" db="EMBL/GenBank/DDBJ databases">
        <title>The complete genome sequence of Swingsia samuiensis NBRC107927(T).</title>
        <authorList>
            <person name="Chua K.-O."/>
            <person name="Chan K.-G."/>
            <person name="See-Too W.-S."/>
        </authorList>
    </citation>
    <scope>NUCLEOTIDE SEQUENCE [LARGE SCALE GENOMIC DNA]</scope>
    <source>
        <strain evidence="2 3">AH83</strain>
    </source>
</reference>
<evidence type="ECO:0000256" key="1">
    <source>
        <dbReference type="SAM" id="SignalP"/>
    </source>
</evidence>
<dbReference type="RefSeq" id="WP_141460691.1">
    <property type="nucleotide sequence ID" value="NZ_CP038141.1"/>
</dbReference>
<evidence type="ECO:0000313" key="2">
    <source>
        <dbReference type="EMBL" id="QDH17089.1"/>
    </source>
</evidence>
<proteinExistence type="predicted"/>
<evidence type="ECO:0000313" key="3">
    <source>
        <dbReference type="Proteomes" id="UP000316313"/>
    </source>
</evidence>
<dbReference type="OrthoDB" id="8099120at2"/>
<dbReference type="Gene3D" id="3.10.450.710">
    <property type="entry name" value="Tgt2/MlaC"/>
    <property type="match status" value="1"/>
</dbReference>
<dbReference type="AlphaFoldDB" id="A0A4Y6UHM0"/>
<dbReference type="InterPro" id="IPR008869">
    <property type="entry name" value="MlaC/ttg2D"/>
</dbReference>
<dbReference type="Proteomes" id="UP000316313">
    <property type="component" value="Chromosome"/>
</dbReference>
<protein>
    <submittedName>
        <fullName evidence="2">ABC transporter substrate-binding protein</fullName>
    </submittedName>
</protein>
<feature type="signal peptide" evidence="1">
    <location>
        <begin position="1"/>
        <end position="27"/>
    </location>
</feature>
<keyword evidence="3" id="KW-1185">Reference proteome</keyword>
<gene>
    <name evidence="2" type="ORF">E3D00_05560</name>
</gene>
<dbReference type="InterPro" id="IPR042245">
    <property type="entry name" value="Tgt2/MlaC_sf"/>
</dbReference>
<sequence length="198" mass="21621">MIKVFSRRALLGAFTLSLAFGSGVAQASPATDFVNSFGSKLLNIVNSSQSLEAKQQAVLPLLQSNVDIQGIARYCLGRYWRTATPEQRQKYVGLFSQVLMNTVTGQIGNYQGVKFHVTGSVQTPDGERVDTVIDRPNQPTVTLQLIVNGQPPKIIDMYGEGASLRMNQRGDYSSYLAHHGGNVDSLISALERQVNGHH</sequence>
<dbReference type="Pfam" id="PF05494">
    <property type="entry name" value="MlaC"/>
    <property type="match status" value="1"/>
</dbReference>
<organism evidence="2 3">
    <name type="scientific">Swingsia samuiensis</name>
    <dbReference type="NCBI Taxonomy" id="1293412"/>
    <lineage>
        <taxon>Bacteria</taxon>
        <taxon>Pseudomonadati</taxon>
        <taxon>Pseudomonadota</taxon>
        <taxon>Alphaproteobacteria</taxon>
        <taxon>Acetobacterales</taxon>
        <taxon>Acetobacteraceae</taxon>
        <taxon>Swingsia</taxon>
    </lineage>
</organism>
<dbReference type="EMBL" id="CP038141">
    <property type="protein sequence ID" value="QDH17089.1"/>
    <property type="molecule type" value="Genomic_DNA"/>
</dbReference>
<keyword evidence="1" id="KW-0732">Signal</keyword>
<dbReference type="PANTHER" id="PTHR36573">
    <property type="entry name" value="INTERMEMBRANE PHOSPHOLIPID TRANSPORT SYSTEM BINDING PROTEIN MLAC"/>
    <property type="match status" value="1"/>
</dbReference>
<accession>A0A4Y6UHM0</accession>
<dbReference type="KEGG" id="ssam:E3D00_05560"/>